<dbReference type="RefSeq" id="WP_150092707.1">
    <property type="nucleotide sequence ID" value="NZ_VWXX01000011.1"/>
</dbReference>
<gene>
    <name evidence="4" type="ORF">F2Q65_09370</name>
</gene>
<evidence type="ECO:0000256" key="2">
    <source>
        <dbReference type="SAM" id="Phobius"/>
    </source>
</evidence>
<dbReference type="OrthoDB" id="9793443at2"/>
<name>A0A5M8FKP2_9GAMM</name>
<dbReference type="SUPFAM" id="SSF103088">
    <property type="entry name" value="OmpA-like"/>
    <property type="match status" value="1"/>
</dbReference>
<protein>
    <submittedName>
        <fullName evidence="4">OmpA family protein</fullName>
    </submittedName>
</protein>
<reference evidence="4 5" key="1">
    <citation type="submission" date="2019-09" db="EMBL/GenBank/DDBJ databases">
        <title>Whole-genome sequence of the purple sulfur bacterium Thiohalocapsa marina DSM 19078.</title>
        <authorList>
            <person name="Kyndt J.A."/>
            <person name="Meyer T.E."/>
        </authorList>
    </citation>
    <scope>NUCLEOTIDE SEQUENCE [LARGE SCALE GENOMIC DNA]</scope>
    <source>
        <strain evidence="4 5">DSM 19078</strain>
    </source>
</reference>
<sequence length="241" mass="27874">MSGATDKLFGRSARPDDDRNAGEHWLSVSDLMAGLMMVFLFVSIALMRDAMIERDQIREVAIAYQENQVALYEALMAEFEPDLQRWDAAIEKDTLSFQFKSPDVLFDMGKITLKPSFQGILDDFFPRYLEVLWNFRDSINEVRIEGHTSSVWNQSTTEEQAYFNNMELSQGRTRTVLSYIYALPRITAQREWVKKHIAAVGFSSSRLILTPDGREDRGRSRRVSFRVITNAETQIRKILEQ</sequence>
<keyword evidence="5" id="KW-1185">Reference proteome</keyword>
<dbReference type="GO" id="GO:0016020">
    <property type="term" value="C:membrane"/>
    <property type="evidence" value="ECO:0007669"/>
    <property type="project" value="UniProtKB-UniRule"/>
</dbReference>
<accession>A0A5M8FKP2</accession>
<proteinExistence type="predicted"/>
<dbReference type="PROSITE" id="PS51123">
    <property type="entry name" value="OMPA_2"/>
    <property type="match status" value="1"/>
</dbReference>
<dbReference type="EMBL" id="VWXX01000011">
    <property type="protein sequence ID" value="KAA6185299.1"/>
    <property type="molecule type" value="Genomic_DNA"/>
</dbReference>
<comment type="caution">
    <text evidence="4">The sequence shown here is derived from an EMBL/GenBank/DDBJ whole genome shotgun (WGS) entry which is preliminary data.</text>
</comment>
<feature type="transmembrane region" description="Helical" evidence="2">
    <location>
        <begin position="25"/>
        <end position="47"/>
    </location>
</feature>
<keyword evidence="1 2" id="KW-0472">Membrane</keyword>
<evidence type="ECO:0000259" key="3">
    <source>
        <dbReference type="PROSITE" id="PS51123"/>
    </source>
</evidence>
<dbReference type="Proteomes" id="UP000322981">
    <property type="component" value="Unassembled WGS sequence"/>
</dbReference>
<dbReference type="PANTHER" id="PTHR30329">
    <property type="entry name" value="STATOR ELEMENT OF FLAGELLAR MOTOR COMPLEX"/>
    <property type="match status" value="1"/>
</dbReference>
<keyword evidence="2" id="KW-1133">Transmembrane helix</keyword>
<organism evidence="4 5">
    <name type="scientific">Thiohalocapsa marina</name>
    <dbReference type="NCBI Taxonomy" id="424902"/>
    <lineage>
        <taxon>Bacteria</taxon>
        <taxon>Pseudomonadati</taxon>
        <taxon>Pseudomonadota</taxon>
        <taxon>Gammaproteobacteria</taxon>
        <taxon>Chromatiales</taxon>
        <taxon>Chromatiaceae</taxon>
        <taxon>Thiohalocapsa</taxon>
    </lineage>
</organism>
<dbReference type="Gene3D" id="3.30.1330.60">
    <property type="entry name" value="OmpA-like domain"/>
    <property type="match status" value="1"/>
</dbReference>
<dbReference type="InterPro" id="IPR050330">
    <property type="entry name" value="Bact_OuterMem_StrucFunc"/>
</dbReference>
<dbReference type="InterPro" id="IPR006665">
    <property type="entry name" value="OmpA-like"/>
</dbReference>
<dbReference type="InterPro" id="IPR036737">
    <property type="entry name" value="OmpA-like_sf"/>
</dbReference>
<evidence type="ECO:0000313" key="4">
    <source>
        <dbReference type="EMBL" id="KAA6185299.1"/>
    </source>
</evidence>
<dbReference type="PANTHER" id="PTHR30329:SF21">
    <property type="entry name" value="LIPOPROTEIN YIAD-RELATED"/>
    <property type="match status" value="1"/>
</dbReference>
<evidence type="ECO:0000313" key="5">
    <source>
        <dbReference type="Proteomes" id="UP000322981"/>
    </source>
</evidence>
<keyword evidence="2" id="KW-0812">Transmembrane</keyword>
<dbReference type="AlphaFoldDB" id="A0A5M8FKP2"/>
<evidence type="ECO:0000256" key="1">
    <source>
        <dbReference type="PROSITE-ProRule" id="PRU00473"/>
    </source>
</evidence>
<feature type="domain" description="OmpA-like" evidence="3">
    <location>
        <begin position="93"/>
        <end position="231"/>
    </location>
</feature>